<dbReference type="InterPro" id="IPR000337">
    <property type="entry name" value="GPCR_3"/>
</dbReference>
<dbReference type="Pfam" id="PF01094">
    <property type="entry name" value="ANF_receptor"/>
    <property type="match status" value="1"/>
</dbReference>
<accession>A0A8S4A280</accession>
<evidence type="ECO:0000256" key="3">
    <source>
        <dbReference type="ARBA" id="ARBA00022475"/>
    </source>
</evidence>
<dbReference type="GO" id="GO:0005886">
    <property type="term" value="C:plasma membrane"/>
    <property type="evidence" value="ECO:0007669"/>
    <property type="project" value="UniProtKB-SubCell"/>
</dbReference>
<evidence type="ECO:0000256" key="10">
    <source>
        <dbReference type="ARBA" id="ARBA00023224"/>
    </source>
</evidence>
<evidence type="ECO:0000313" key="14">
    <source>
        <dbReference type="Proteomes" id="UP000678393"/>
    </source>
</evidence>
<keyword evidence="9" id="KW-0325">Glycoprotein</keyword>
<feature type="transmembrane region" description="Helical" evidence="11">
    <location>
        <begin position="366"/>
        <end position="389"/>
    </location>
</feature>
<reference evidence="13" key="1">
    <citation type="submission" date="2021-04" db="EMBL/GenBank/DDBJ databases">
        <authorList>
            <consortium name="Molecular Ecology Group"/>
        </authorList>
    </citation>
    <scope>NUCLEOTIDE SEQUENCE</scope>
</reference>
<evidence type="ECO:0000256" key="7">
    <source>
        <dbReference type="ARBA" id="ARBA00023136"/>
    </source>
</evidence>
<feature type="transmembrane region" description="Helical" evidence="11">
    <location>
        <begin position="213"/>
        <end position="232"/>
    </location>
</feature>
<comment type="caution">
    <text evidence="13">The sequence shown here is derived from an EMBL/GenBank/DDBJ whole genome shotgun (WGS) entry which is preliminary data.</text>
</comment>
<keyword evidence="3" id="KW-1003">Cell membrane</keyword>
<organism evidence="13 14">
    <name type="scientific">Candidula unifasciata</name>
    <dbReference type="NCBI Taxonomy" id="100452"/>
    <lineage>
        <taxon>Eukaryota</taxon>
        <taxon>Metazoa</taxon>
        <taxon>Spiralia</taxon>
        <taxon>Lophotrochozoa</taxon>
        <taxon>Mollusca</taxon>
        <taxon>Gastropoda</taxon>
        <taxon>Heterobranchia</taxon>
        <taxon>Euthyneura</taxon>
        <taxon>Panpulmonata</taxon>
        <taxon>Eupulmonata</taxon>
        <taxon>Stylommatophora</taxon>
        <taxon>Helicina</taxon>
        <taxon>Helicoidea</taxon>
        <taxon>Geomitridae</taxon>
        <taxon>Candidula</taxon>
    </lineage>
</organism>
<dbReference type="Gene3D" id="2.10.50.30">
    <property type="entry name" value="GPCR, family 3, nine cysteines domain"/>
    <property type="match status" value="1"/>
</dbReference>
<dbReference type="InterPro" id="IPR028082">
    <property type="entry name" value="Peripla_BP_I"/>
</dbReference>
<dbReference type="GO" id="GO:0004930">
    <property type="term" value="F:G protein-coupled receptor activity"/>
    <property type="evidence" value="ECO:0007669"/>
    <property type="project" value="UniProtKB-KW"/>
</dbReference>
<comment type="similarity">
    <text evidence="2">Belongs to the G-protein coupled receptor 3 family.</text>
</comment>
<evidence type="ECO:0000256" key="9">
    <source>
        <dbReference type="ARBA" id="ARBA00023180"/>
    </source>
</evidence>
<dbReference type="CDD" id="cd15285">
    <property type="entry name" value="7tmC_mGluR_group1"/>
    <property type="match status" value="1"/>
</dbReference>
<feature type="transmembrane region" description="Helical" evidence="11">
    <location>
        <begin position="244"/>
        <end position="261"/>
    </location>
</feature>
<dbReference type="PRINTS" id="PR00593">
    <property type="entry name" value="MTABOTROPICR"/>
</dbReference>
<dbReference type="InterPro" id="IPR001828">
    <property type="entry name" value="ANF_lig-bd_rcpt"/>
</dbReference>
<dbReference type="InterPro" id="IPR000162">
    <property type="entry name" value="GPCR_3_mtglu_rcpt"/>
</dbReference>
<dbReference type="InterPro" id="IPR017978">
    <property type="entry name" value="GPCR_3_C"/>
</dbReference>
<feature type="transmembrane region" description="Helical" evidence="11">
    <location>
        <begin position="401"/>
        <end position="423"/>
    </location>
</feature>
<keyword evidence="7 11" id="KW-0472">Membrane</keyword>
<name>A0A8S4A280_9EUPU</name>
<dbReference type="InterPro" id="IPR050726">
    <property type="entry name" value="mGluR"/>
</dbReference>
<keyword evidence="6" id="KW-0297">G-protein coupled receptor</keyword>
<dbReference type="OrthoDB" id="425344at2759"/>
<dbReference type="PRINTS" id="PR00248">
    <property type="entry name" value="GPCRMGR"/>
</dbReference>
<protein>
    <recommendedName>
        <fullName evidence="12">G-protein coupled receptors family 3 profile domain-containing protein</fullName>
    </recommendedName>
</protein>
<dbReference type="AlphaFoldDB" id="A0A8S4A280"/>
<dbReference type="FunFam" id="2.10.50.30:FF:000001">
    <property type="entry name" value="metabotropic glutamate receptor 1"/>
    <property type="match status" value="1"/>
</dbReference>
<dbReference type="SUPFAM" id="SSF53822">
    <property type="entry name" value="Periplasmic binding protein-like I"/>
    <property type="match status" value="1"/>
</dbReference>
<proteinExistence type="inferred from homology"/>
<feature type="transmembrane region" description="Helical" evidence="11">
    <location>
        <begin position="330"/>
        <end position="354"/>
    </location>
</feature>
<evidence type="ECO:0000256" key="11">
    <source>
        <dbReference type="SAM" id="Phobius"/>
    </source>
</evidence>
<keyword evidence="8" id="KW-0675">Receptor</keyword>
<evidence type="ECO:0000313" key="13">
    <source>
        <dbReference type="EMBL" id="CAG5134430.1"/>
    </source>
</evidence>
<gene>
    <name evidence="13" type="ORF">CUNI_LOCUS19988</name>
</gene>
<feature type="domain" description="G-protein coupled receptors family 3 profile" evidence="12">
    <location>
        <begin position="205"/>
        <end position="436"/>
    </location>
</feature>
<sequence>LVGSKEDSKLGFVVNAVTAMAVALQDMHQDLCPDSEGLCPAMDPNVSFKSHSGEEIHFDQAGDPSAKYNILNYQPKVKADGNTTYDYVTIGTWETGVLKLDINNIYWPQGGPASKGELKGIVKSVCAEPCNWDQVQVKVNSVLCCWICTDCAENAIVDNNTLCKECQLGTWPNANKTDCQEIPVDSIHWSDTQAVVSITVGSLAVVKASTRELSYIILVGICLAFSSNFILVSKPAKEVCYLTRILPGLSFSLMYGALVTRTNRIARILEGSKRIMTKKPKFMSATAQVVISLIIIGLEGAVITGMLLYQPADSRLDYSTPRKVRLICDTSTLGIVVPLGFDLVLIILCTIYAVKTRNLPENFNEAKFIGFAMYATCVIWLGFFPIYFAGENKEITFSMSMSLSAAVALVLLFIPKVYVIVWVPEKNTRGAFTTSKDVRCHIGVVPMTSGHSFDIKLVMQHTTQSMDPTPYMNHGVLSNHSDSRSTSFLNRKTKANCRTDSLSGTTTVSCCPEAENLLAEEPASLSDAEVIRQNLAGDFPLKRRPVTLRPGSPAEKEKHRISNADRVGDFDELLEMKMLHVPGRFGRLADVRKSLSSTCVSGCPSVVSVQCQTTDDLIGGVLPPLRRRCVVTNKSKLKRSTVTEDVTDPKTYFRNDAKIHSHGHKRDIATSEVYESSSDCVHSSEISKPASHSCQIDDNKDTFRLLQTAREEPTHLDTFFENHFHQHNSKQNTYEPYCQNDIDSYAGKNSPYVSPLVLTANIQRINEPIECSASNFIDKQNPCDNYTSQKHNIQCETLSRHLPLTSLENNALPLDEDASEPIQRPHSKMSSASITHQNSCSSSTVSMVASSSFTIPAFLSSTDSDASQRTFNDSLQSLDLQQNNHGSQQKLHSYQEGKEFTDLHTNGNSELHGNKIIDSTSKTSNLSFEDSDNVADDVLDFHKYLQGHGVQLELSTVQSSDL</sequence>
<feature type="non-terminal residue" evidence="13">
    <location>
        <position position="1"/>
    </location>
</feature>
<evidence type="ECO:0000256" key="4">
    <source>
        <dbReference type="ARBA" id="ARBA00022692"/>
    </source>
</evidence>
<evidence type="ECO:0000256" key="6">
    <source>
        <dbReference type="ARBA" id="ARBA00023040"/>
    </source>
</evidence>
<evidence type="ECO:0000256" key="5">
    <source>
        <dbReference type="ARBA" id="ARBA00022989"/>
    </source>
</evidence>
<dbReference type="Pfam" id="PF00003">
    <property type="entry name" value="7tm_3"/>
    <property type="match status" value="1"/>
</dbReference>
<dbReference type="PANTHER" id="PTHR24060">
    <property type="entry name" value="METABOTROPIC GLUTAMATE RECEPTOR"/>
    <property type="match status" value="1"/>
</dbReference>
<keyword evidence="14" id="KW-1185">Reference proteome</keyword>
<dbReference type="EMBL" id="CAJHNH020007179">
    <property type="protein sequence ID" value="CAG5134430.1"/>
    <property type="molecule type" value="Genomic_DNA"/>
</dbReference>
<comment type="subcellular location">
    <subcellularLocation>
        <location evidence="1">Cell membrane</location>
        <topology evidence="1">Multi-pass membrane protein</topology>
    </subcellularLocation>
</comment>
<evidence type="ECO:0000256" key="2">
    <source>
        <dbReference type="ARBA" id="ARBA00007242"/>
    </source>
</evidence>
<dbReference type="Proteomes" id="UP000678393">
    <property type="component" value="Unassembled WGS sequence"/>
</dbReference>
<feature type="transmembrane region" description="Helical" evidence="11">
    <location>
        <begin position="282"/>
        <end position="310"/>
    </location>
</feature>
<keyword evidence="10" id="KW-0807">Transducer</keyword>
<evidence type="ECO:0000256" key="8">
    <source>
        <dbReference type="ARBA" id="ARBA00023170"/>
    </source>
</evidence>
<keyword evidence="4 11" id="KW-0812">Transmembrane</keyword>
<evidence type="ECO:0000256" key="1">
    <source>
        <dbReference type="ARBA" id="ARBA00004651"/>
    </source>
</evidence>
<dbReference type="PROSITE" id="PS50259">
    <property type="entry name" value="G_PROTEIN_RECEP_F3_4"/>
    <property type="match status" value="1"/>
</dbReference>
<dbReference type="Gene3D" id="3.40.50.2300">
    <property type="match status" value="2"/>
</dbReference>
<keyword evidence="5 11" id="KW-1133">Transmembrane helix</keyword>
<evidence type="ECO:0000259" key="12">
    <source>
        <dbReference type="PROSITE" id="PS50259"/>
    </source>
</evidence>
<dbReference type="InterPro" id="IPR038550">
    <property type="entry name" value="GPCR_3_9-Cys_sf"/>
</dbReference>